<evidence type="ECO:0000259" key="3">
    <source>
        <dbReference type="PROSITE" id="PS50801"/>
    </source>
</evidence>
<dbReference type="InterPro" id="IPR003658">
    <property type="entry name" value="Anti-sigma_ant"/>
</dbReference>
<dbReference type="SUPFAM" id="SSF52091">
    <property type="entry name" value="SpoIIaa-like"/>
    <property type="match status" value="1"/>
</dbReference>
<dbReference type="EMBL" id="CP003154">
    <property type="protein sequence ID" value="AFL75912.1"/>
    <property type="molecule type" value="Genomic_DNA"/>
</dbReference>
<dbReference type="InterPro" id="IPR002645">
    <property type="entry name" value="STAS_dom"/>
</dbReference>
<proteinExistence type="inferred from homology"/>
<dbReference type="PANTHER" id="PTHR33495">
    <property type="entry name" value="ANTI-SIGMA FACTOR ANTAGONIST TM_1081-RELATED-RELATED"/>
    <property type="match status" value="1"/>
</dbReference>
<dbReference type="HOGENOM" id="CLU_115403_6_4_6"/>
<dbReference type="STRING" id="765911.Thivi_4091"/>
<dbReference type="OrthoDB" id="280847at2"/>
<name>I3YFZ4_THIV6</name>
<evidence type="ECO:0000313" key="4">
    <source>
        <dbReference type="EMBL" id="AFL75912.1"/>
    </source>
</evidence>
<gene>
    <name evidence="4" type="ordered locus">Thivi_4091</name>
</gene>
<protein>
    <recommendedName>
        <fullName evidence="2">Anti-sigma factor antagonist</fullName>
    </recommendedName>
</protein>
<dbReference type="NCBIfam" id="TIGR00377">
    <property type="entry name" value="ant_ant_sig"/>
    <property type="match status" value="1"/>
</dbReference>
<evidence type="ECO:0000313" key="5">
    <source>
        <dbReference type="Proteomes" id="UP000006062"/>
    </source>
</evidence>
<dbReference type="AlphaFoldDB" id="I3YFZ4"/>
<sequence length="112" mass="11844">MSILSSKEAGVLIVMPGIRLDTQSAPETDQLIVDAITRGETRVLVDFAQTGYISSAGLRVLLKATKQLKQSGGAFGLCNANEQIREVLEISGFATIIACYASLDEALQALSA</sequence>
<dbReference type="Proteomes" id="UP000006062">
    <property type="component" value="Chromosome"/>
</dbReference>
<comment type="similarity">
    <text evidence="1 2">Belongs to the anti-sigma-factor antagonist family.</text>
</comment>
<dbReference type="CDD" id="cd07043">
    <property type="entry name" value="STAS_anti-anti-sigma_factors"/>
    <property type="match status" value="1"/>
</dbReference>
<feature type="domain" description="STAS" evidence="3">
    <location>
        <begin position="1"/>
        <end position="110"/>
    </location>
</feature>
<dbReference type="Pfam" id="PF01740">
    <property type="entry name" value="STAS"/>
    <property type="match status" value="1"/>
</dbReference>
<dbReference type="Gene3D" id="3.30.750.24">
    <property type="entry name" value="STAS domain"/>
    <property type="match status" value="1"/>
</dbReference>
<keyword evidence="5" id="KW-1185">Reference proteome</keyword>
<evidence type="ECO:0000256" key="1">
    <source>
        <dbReference type="ARBA" id="ARBA00009013"/>
    </source>
</evidence>
<dbReference type="KEGG" id="tvi:Thivi_4091"/>
<dbReference type="PROSITE" id="PS50801">
    <property type="entry name" value="STAS"/>
    <property type="match status" value="1"/>
</dbReference>
<organism evidence="4 5">
    <name type="scientific">Thiocystis violascens (strain ATCC 17096 / DSM 198 / 6111)</name>
    <name type="common">Chromatium violascens</name>
    <dbReference type="NCBI Taxonomy" id="765911"/>
    <lineage>
        <taxon>Bacteria</taxon>
        <taxon>Pseudomonadati</taxon>
        <taxon>Pseudomonadota</taxon>
        <taxon>Gammaproteobacteria</taxon>
        <taxon>Chromatiales</taxon>
        <taxon>Chromatiaceae</taxon>
        <taxon>Thiocystis</taxon>
    </lineage>
</organism>
<dbReference type="InterPro" id="IPR036513">
    <property type="entry name" value="STAS_dom_sf"/>
</dbReference>
<dbReference type="eggNOG" id="COG1366">
    <property type="taxonomic scope" value="Bacteria"/>
</dbReference>
<reference evidence="4 5" key="1">
    <citation type="submission" date="2012-06" db="EMBL/GenBank/DDBJ databases">
        <title>Complete sequence of Thiocystis violascens DSM 198.</title>
        <authorList>
            <consortium name="US DOE Joint Genome Institute"/>
            <person name="Lucas S."/>
            <person name="Han J."/>
            <person name="Lapidus A."/>
            <person name="Cheng J.-F."/>
            <person name="Goodwin L."/>
            <person name="Pitluck S."/>
            <person name="Peters L."/>
            <person name="Ovchinnikova G."/>
            <person name="Teshima H."/>
            <person name="Detter J.C."/>
            <person name="Han C."/>
            <person name="Tapia R."/>
            <person name="Land M."/>
            <person name="Hauser L."/>
            <person name="Kyrpides N."/>
            <person name="Ivanova N."/>
            <person name="Pagani I."/>
            <person name="Vogl K."/>
            <person name="Liu Z."/>
            <person name="Frigaard N.-U."/>
            <person name="Bryant D."/>
            <person name="Woyke T."/>
        </authorList>
    </citation>
    <scope>NUCLEOTIDE SEQUENCE [LARGE SCALE GENOMIC DNA]</scope>
    <source>
        <strain evidence="5">ATCC 17096 / DSM 198 / 6111</strain>
    </source>
</reference>
<dbReference type="RefSeq" id="WP_014780297.1">
    <property type="nucleotide sequence ID" value="NC_018012.1"/>
</dbReference>
<accession>I3YFZ4</accession>
<dbReference type="GO" id="GO:0043856">
    <property type="term" value="F:anti-sigma factor antagonist activity"/>
    <property type="evidence" value="ECO:0007669"/>
    <property type="project" value="InterPro"/>
</dbReference>
<evidence type="ECO:0000256" key="2">
    <source>
        <dbReference type="RuleBase" id="RU003749"/>
    </source>
</evidence>